<dbReference type="AlphaFoldDB" id="A0AA36B040"/>
<accession>A0AA36B040</accession>
<feature type="region of interest" description="Disordered" evidence="1">
    <location>
        <begin position="35"/>
        <end position="76"/>
    </location>
</feature>
<dbReference type="EMBL" id="OX597820">
    <property type="protein sequence ID" value="CAI9725169.1"/>
    <property type="molecule type" value="Genomic_DNA"/>
</dbReference>
<organism evidence="2 3">
    <name type="scientific">Octopus vulgaris</name>
    <name type="common">Common octopus</name>
    <dbReference type="NCBI Taxonomy" id="6645"/>
    <lineage>
        <taxon>Eukaryota</taxon>
        <taxon>Metazoa</taxon>
        <taxon>Spiralia</taxon>
        <taxon>Lophotrochozoa</taxon>
        <taxon>Mollusca</taxon>
        <taxon>Cephalopoda</taxon>
        <taxon>Coleoidea</taxon>
        <taxon>Octopodiformes</taxon>
        <taxon>Octopoda</taxon>
        <taxon>Incirrata</taxon>
        <taxon>Octopodidae</taxon>
        <taxon>Octopus</taxon>
    </lineage>
</organism>
<gene>
    <name evidence="2" type="ORF">OCTVUL_1B019334</name>
</gene>
<name>A0AA36B040_OCTVU</name>
<dbReference type="Proteomes" id="UP001162480">
    <property type="component" value="Chromosome 7"/>
</dbReference>
<protein>
    <submittedName>
        <fullName evidence="2">Uncharacterized protein</fullName>
    </submittedName>
</protein>
<evidence type="ECO:0000313" key="3">
    <source>
        <dbReference type="Proteomes" id="UP001162480"/>
    </source>
</evidence>
<proteinExistence type="predicted"/>
<keyword evidence="3" id="KW-1185">Reference proteome</keyword>
<evidence type="ECO:0000313" key="2">
    <source>
        <dbReference type="EMBL" id="CAI9725169.1"/>
    </source>
</evidence>
<evidence type="ECO:0000256" key="1">
    <source>
        <dbReference type="SAM" id="MobiDB-lite"/>
    </source>
</evidence>
<feature type="compositionally biased region" description="Basic and acidic residues" evidence="1">
    <location>
        <begin position="45"/>
        <end position="61"/>
    </location>
</feature>
<reference evidence="2" key="1">
    <citation type="submission" date="2023-08" db="EMBL/GenBank/DDBJ databases">
        <authorList>
            <person name="Alioto T."/>
            <person name="Alioto T."/>
            <person name="Gomez Garrido J."/>
        </authorList>
    </citation>
    <scope>NUCLEOTIDE SEQUENCE</scope>
</reference>
<sequence length="183" mass="20876">MSEKKLMNQVRMIRRKGYLTGVEIYRVSESLRDPADGPQRMVGVENRELGVESIEKSRQEEEGNGDGAVKDEEQEHYTVNPDTVVGGHAGEMIQRDNECLKFKDVLMNAPEENIAMNTRRVDKSMINKVAQKINADTQTEDITQTRNLPRAIVLLVGEKLQLKRKRNGGEKEPWWGNDALKRI</sequence>